<dbReference type="SUPFAM" id="SSF54373">
    <property type="entry name" value="FAD-linked reductases, C-terminal domain"/>
    <property type="match status" value="1"/>
</dbReference>
<organism evidence="3 4">
    <name type="scientific">Henosepilachna vigintioctopunctata</name>
    <dbReference type="NCBI Taxonomy" id="420089"/>
    <lineage>
        <taxon>Eukaryota</taxon>
        <taxon>Metazoa</taxon>
        <taxon>Ecdysozoa</taxon>
        <taxon>Arthropoda</taxon>
        <taxon>Hexapoda</taxon>
        <taxon>Insecta</taxon>
        <taxon>Pterygota</taxon>
        <taxon>Neoptera</taxon>
        <taxon>Endopterygota</taxon>
        <taxon>Coleoptera</taxon>
        <taxon>Polyphaga</taxon>
        <taxon>Cucujiformia</taxon>
        <taxon>Coccinelloidea</taxon>
        <taxon>Coccinellidae</taxon>
        <taxon>Epilachninae</taxon>
        <taxon>Epilachnini</taxon>
        <taxon>Henosepilachna</taxon>
    </lineage>
</organism>
<dbReference type="Gene3D" id="3.50.50.60">
    <property type="entry name" value="FAD/NAD(P)-binding domain"/>
    <property type="match status" value="1"/>
</dbReference>
<evidence type="ECO:0000313" key="4">
    <source>
        <dbReference type="Proteomes" id="UP001431783"/>
    </source>
</evidence>
<dbReference type="Proteomes" id="UP001431783">
    <property type="component" value="Unassembled WGS sequence"/>
</dbReference>
<evidence type="ECO:0000256" key="1">
    <source>
        <dbReference type="SAM" id="SignalP"/>
    </source>
</evidence>
<keyword evidence="4" id="KW-1185">Reference proteome</keyword>
<dbReference type="PANTHER" id="PTHR10742:SF398">
    <property type="entry name" value="AMINE OXIDASE DOMAIN-CONTAINING PROTEIN-RELATED"/>
    <property type="match status" value="1"/>
</dbReference>
<dbReference type="InterPro" id="IPR050281">
    <property type="entry name" value="Flavin_monoamine_oxidase"/>
</dbReference>
<protein>
    <recommendedName>
        <fullName evidence="2">Amine oxidase domain-containing protein</fullName>
    </recommendedName>
</protein>
<accession>A0AAW1UWG0</accession>
<gene>
    <name evidence="3" type="ORF">WA026_022595</name>
</gene>
<dbReference type="SUPFAM" id="SSF51905">
    <property type="entry name" value="FAD/NAD(P)-binding domain"/>
    <property type="match status" value="1"/>
</dbReference>
<feature type="chain" id="PRO_5043946098" description="Amine oxidase domain-containing protein" evidence="1">
    <location>
        <begin position="17"/>
        <end position="478"/>
    </location>
</feature>
<keyword evidence="1" id="KW-0732">Signal</keyword>
<dbReference type="InterPro" id="IPR036188">
    <property type="entry name" value="FAD/NAD-bd_sf"/>
</dbReference>
<dbReference type="AlphaFoldDB" id="A0AAW1UWG0"/>
<reference evidence="3 4" key="1">
    <citation type="submission" date="2023-03" db="EMBL/GenBank/DDBJ databases">
        <title>Genome insight into feeding habits of ladybird beetles.</title>
        <authorList>
            <person name="Li H.-S."/>
            <person name="Huang Y.-H."/>
            <person name="Pang H."/>
        </authorList>
    </citation>
    <scope>NUCLEOTIDE SEQUENCE [LARGE SCALE GENOMIC DNA]</scope>
    <source>
        <strain evidence="3">SYSU_2023b</strain>
        <tissue evidence="3">Whole body</tissue>
    </source>
</reference>
<comment type="caution">
    <text evidence="3">The sequence shown here is derived from an EMBL/GenBank/DDBJ whole genome shotgun (WGS) entry which is preliminary data.</text>
</comment>
<feature type="signal peptide" evidence="1">
    <location>
        <begin position="1"/>
        <end position="16"/>
    </location>
</feature>
<dbReference type="Pfam" id="PF01593">
    <property type="entry name" value="Amino_oxidase"/>
    <property type="match status" value="1"/>
</dbReference>
<name>A0AAW1UWG0_9CUCU</name>
<proteinExistence type="predicted"/>
<evidence type="ECO:0000259" key="2">
    <source>
        <dbReference type="Pfam" id="PF01593"/>
    </source>
</evidence>
<dbReference type="Gene3D" id="3.90.660.10">
    <property type="match status" value="1"/>
</dbReference>
<dbReference type="InterPro" id="IPR002937">
    <property type="entry name" value="Amino_oxidase"/>
</dbReference>
<dbReference type="PANTHER" id="PTHR10742">
    <property type="entry name" value="FLAVIN MONOAMINE OXIDASE"/>
    <property type="match status" value="1"/>
</dbReference>
<dbReference type="EMBL" id="JARQZJ010000110">
    <property type="protein sequence ID" value="KAK9887449.1"/>
    <property type="molecule type" value="Genomic_DNA"/>
</dbReference>
<feature type="domain" description="Amine oxidase" evidence="2">
    <location>
        <begin position="27"/>
        <end position="472"/>
    </location>
</feature>
<dbReference type="GO" id="GO:0046592">
    <property type="term" value="F:polyamine oxidase activity"/>
    <property type="evidence" value="ECO:0007669"/>
    <property type="project" value="TreeGrafter"/>
</dbReference>
<evidence type="ECO:0000313" key="3">
    <source>
        <dbReference type="EMBL" id="KAK9887449.1"/>
    </source>
</evidence>
<sequence>MKWVIICVFLVSCSSAEKIIIVGAGAAGIAAASRLLDHNITDFRILEAEDRIGGRINSLYLGNGFADLGAQYIHGEKDNLVYNLAKDYVKHDKNSEYSSVFYGGSRKIEPNLVNEYSSVMDEIADIEDALTIGEVFQARYNSIIQEKYKNDSEMVDYSKNFLRTAESMVLSVEGASRWLKPSAKTNYKECEGDQVSSWGGLGYKTILDILLRNFPNKTGYNIEKHLSLGKTVSKITQLNNTIKIRCEDSSEYDADYVVFTPSLGVLKNDHKKLFEPNLDKVKVDAIEKLGFDGVMKIIFEFSNSWWKGVDDILFVWTEEQKKDMMRDISFGPIKNGEHWLSWFYSVGEAPNNSNVLIGWLVGPMVPDVEKLTAEEMKNGTLHAMKKAFGRNFNVTEPVKVIHSKWCTNPHFRGTYSYETVNSLNHCQDTLSQPINGIDGKPRILFAGEATSPRRFSTVDGAIETGFREADRLVKILKL</sequence>